<dbReference type="AlphaFoldDB" id="A0A4Y8MSY4"/>
<dbReference type="GeneID" id="97306892"/>
<evidence type="ECO:0000313" key="1">
    <source>
        <dbReference type="EMBL" id="TFE40650.1"/>
    </source>
</evidence>
<dbReference type="Proteomes" id="UP000297385">
    <property type="component" value="Unassembled WGS sequence"/>
</dbReference>
<accession>A0A4Y8MSY4</accession>
<dbReference type="EMBL" id="SNVI01000002">
    <property type="protein sequence ID" value="TFE40650.1"/>
    <property type="molecule type" value="Genomic_DNA"/>
</dbReference>
<protein>
    <recommendedName>
        <fullName evidence="3">Chemotaxis protein</fullName>
    </recommendedName>
</protein>
<comment type="caution">
    <text evidence="1">The sequence shown here is derived from an EMBL/GenBank/DDBJ whole genome shotgun (WGS) entry which is preliminary data.</text>
</comment>
<sequence length="165" mass="18318">MKPHTFVLQARLCDRATALTTRMAQAHDKAKQLVERAEGCLAVLDHVRQGTSASSDTSLADDAGPLIAALHRAESDWHDQLQMLKALLTELMHQSQSNRGEIESLAALAFRSQTTPEAIAAAERAAEAHQSHFQELDEQLEVARAWFERFDMQINALVAHLRKSP</sequence>
<reference evidence="1 2" key="1">
    <citation type="submission" date="2019-03" db="EMBL/GenBank/DDBJ databases">
        <title>Complete Genome Sequence of Paraburkholderia dipogonis ICMP 19430T, a Nitrogen-fixing Symbiont of the South African Invasive Legume Dipogon lignosus in New Zealand.</title>
        <authorList>
            <person name="De Meyer S.E."/>
        </authorList>
    </citation>
    <scope>NUCLEOTIDE SEQUENCE [LARGE SCALE GENOMIC DNA]</scope>
    <source>
        <strain evidence="1 2">ICMP 19430</strain>
    </source>
</reference>
<gene>
    <name evidence="1" type="ORF">E2553_28435</name>
</gene>
<proteinExistence type="predicted"/>
<organism evidence="1 2">
    <name type="scientific">Paraburkholderia dipogonis</name>
    <dbReference type="NCBI Taxonomy" id="1211383"/>
    <lineage>
        <taxon>Bacteria</taxon>
        <taxon>Pseudomonadati</taxon>
        <taxon>Pseudomonadota</taxon>
        <taxon>Betaproteobacteria</taxon>
        <taxon>Burkholderiales</taxon>
        <taxon>Burkholderiaceae</taxon>
        <taxon>Paraburkholderia</taxon>
    </lineage>
</organism>
<evidence type="ECO:0008006" key="3">
    <source>
        <dbReference type="Google" id="ProtNLM"/>
    </source>
</evidence>
<evidence type="ECO:0000313" key="2">
    <source>
        <dbReference type="Proteomes" id="UP000297385"/>
    </source>
</evidence>
<dbReference type="RefSeq" id="WP_134462970.1">
    <property type="nucleotide sequence ID" value="NZ_JBHMFL010000076.1"/>
</dbReference>
<name>A0A4Y8MSY4_9BURK</name>